<proteinExistence type="predicted"/>
<evidence type="ECO:0000313" key="2">
    <source>
        <dbReference type="EMBL" id="AGA31817.1"/>
    </source>
</evidence>
<evidence type="ECO:0000313" key="3">
    <source>
        <dbReference type="Proteomes" id="UP000010809"/>
    </source>
</evidence>
<evidence type="ECO:0000256" key="1">
    <source>
        <dbReference type="SAM" id="MobiDB-lite"/>
    </source>
</evidence>
<dbReference type="Proteomes" id="UP000010809">
    <property type="component" value="Chromosome"/>
</dbReference>
<dbReference type="AlphaFoldDB" id="L0DS55"/>
<dbReference type="EMBL" id="CP003989">
    <property type="protein sequence ID" value="AGA31817.1"/>
    <property type="molecule type" value="Genomic_DNA"/>
</dbReference>
<feature type="compositionally biased region" description="Polar residues" evidence="1">
    <location>
        <begin position="88"/>
        <end position="105"/>
    </location>
</feature>
<name>L0DS55_THIND</name>
<dbReference type="PATRIC" id="fig|1255043.3.peg.103"/>
<protein>
    <submittedName>
        <fullName evidence="2">Uncharacterized protein</fullName>
    </submittedName>
</protein>
<accession>L0DS55</accession>
<keyword evidence="3" id="KW-1185">Reference proteome</keyword>
<feature type="compositionally biased region" description="Low complexity" evidence="1">
    <location>
        <begin position="230"/>
        <end position="243"/>
    </location>
</feature>
<gene>
    <name evidence="2" type="ordered locus">TVNIR_0103</name>
</gene>
<sequence length="439" mass="46310">MSLADGQGRKLVLERTAGAGGGLRELAQQATDPGVALARASVFALPALSWLPGQMPTQDARRSALPKLAMSVPISTSSMAAPMRSMPGTVSSRHTCGSQGARPASSSCSKRAIMASRYSMCARTSLSTKRCLVLSSSGCRASNSSSREARRRPARSRIACMGAVGEQGLDHGPCRRAVYVGDQHVQANPGIGQHLVQPVLLRGQHPDQLLALPGDQAQMADLGRRNERSPQQTGTGQRGQPLGIGEVGLAARHVSGVTGIDHPGHDAHTLKGRIGALPVDPSALHHHDLGVKPANPLGQRPPIALETTKLPVLHRHTAIGLLDQRTGRDLALVHIQTDNAPVNRGNVHADLLGQTHYPSRCAVAKGAVLQRPVGTRRLFLACAVHDPSRPCQAIRGTSEGQRVELACAVRRHQELSRPQPDATARPLSFIIGGAARPAA</sequence>
<dbReference type="KEGG" id="tni:TVNIR_0103"/>
<reference evidence="2" key="1">
    <citation type="submission" date="2015-12" db="EMBL/GenBank/DDBJ databases">
        <authorList>
            <person name="Tikhonova T.V."/>
            <person name="Pavlov A.R."/>
            <person name="Beletsky A.V."/>
            <person name="Mardanov A.V."/>
            <person name="Sorokin D.Y."/>
            <person name="Ravin N.V."/>
            <person name="Popov V.O."/>
        </authorList>
    </citation>
    <scope>NUCLEOTIDE SEQUENCE</scope>
    <source>
        <strain evidence="2">DSM 14787</strain>
    </source>
</reference>
<organism evidence="2 3">
    <name type="scientific">Thioalkalivibrio nitratireducens (strain DSM 14787 / UNIQEM 213 / ALEN2)</name>
    <dbReference type="NCBI Taxonomy" id="1255043"/>
    <lineage>
        <taxon>Bacteria</taxon>
        <taxon>Pseudomonadati</taxon>
        <taxon>Pseudomonadota</taxon>
        <taxon>Gammaproteobacteria</taxon>
        <taxon>Chromatiales</taxon>
        <taxon>Ectothiorhodospiraceae</taxon>
        <taxon>Thioalkalivibrio</taxon>
    </lineage>
</organism>
<dbReference type="HOGENOM" id="CLU_050856_0_0_6"/>
<feature type="region of interest" description="Disordered" evidence="1">
    <location>
        <begin position="79"/>
        <end position="105"/>
    </location>
</feature>
<feature type="region of interest" description="Disordered" evidence="1">
    <location>
        <begin position="223"/>
        <end position="243"/>
    </location>
</feature>